<dbReference type="EMBL" id="JALLPB020000009">
    <property type="protein sequence ID" value="KAL3827016.1"/>
    <property type="molecule type" value="Genomic_DNA"/>
</dbReference>
<evidence type="ECO:0000256" key="2">
    <source>
        <dbReference type="ARBA" id="ARBA00023163"/>
    </source>
</evidence>
<gene>
    <name evidence="7" type="ORF">ACHAXA_007523</name>
</gene>
<keyword evidence="2" id="KW-0804">Transcription</keyword>
<keyword evidence="1 3" id="KW-0238">DNA-binding</keyword>
<dbReference type="PANTHER" id="PTHR10270:SF161">
    <property type="entry name" value="SEX-DETERMINING REGION Y PROTEIN"/>
    <property type="match status" value="1"/>
</dbReference>
<evidence type="ECO:0000313" key="7">
    <source>
        <dbReference type="EMBL" id="KAL3827016.1"/>
    </source>
</evidence>
<feature type="compositionally biased region" description="Basic and acidic residues" evidence="4">
    <location>
        <begin position="563"/>
        <end position="573"/>
    </location>
</feature>
<feature type="DNA-binding region" description="HMG box" evidence="3">
    <location>
        <begin position="23"/>
        <end position="90"/>
    </location>
</feature>
<feature type="region of interest" description="Disordered" evidence="4">
    <location>
        <begin position="818"/>
        <end position="934"/>
    </location>
</feature>
<evidence type="ECO:0000259" key="6">
    <source>
        <dbReference type="PROSITE" id="PS50982"/>
    </source>
</evidence>
<proteinExistence type="predicted"/>
<keyword evidence="8" id="KW-1185">Reference proteome</keyword>
<dbReference type="GO" id="GO:0005634">
    <property type="term" value="C:nucleus"/>
    <property type="evidence" value="ECO:0007669"/>
    <property type="project" value="UniProtKB-UniRule"/>
</dbReference>
<feature type="region of interest" description="Disordered" evidence="4">
    <location>
        <begin position="235"/>
        <end position="261"/>
    </location>
</feature>
<dbReference type="PANTHER" id="PTHR10270">
    <property type="entry name" value="SOX TRANSCRIPTION FACTOR"/>
    <property type="match status" value="1"/>
</dbReference>
<dbReference type="SUPFAM" id="SSF47095">
    <property type="entry name" value="HMG-box"/>
    <property type="match status" value="1"/>
</dbReference>
<dbReference type="InterPro" id="IPR050140">
    <property type="entry name" value="SRY-related_HMG-box_TF-like"/>
</dbReference>
<accession>A0ABD3SQY4</accession>
<organism evidence="7 8">
    <name type="scientific">Cyclostephanos tholiformis</name>
    <dbReference type="NCBI Taxonomy" id="382380"/>
    <lineage>
        <taxon>Eukaryota</taxon>
        <taxon>Sar</taxon>
        <taxon>Stramenopiles</taxon>
        <taxon>Ochrophyta</taxon>
        <taxon>Bacillariophyta</taxon>
        <taxon>Coscinodiscophyceae</taxon>
        <taxon>Thalassiosirophycidae</taxon>
        <taxon>Stephanodiscales</taxon>
        <taxon>Stephanodiscaceae</taxon>
        <taxon>Cyclostephanos</taxon>
    </lineage>
</organism>
<feature type="region of interest" description="Disordered" evidence="4">
    <location>
        <begin position="613"/>
        <end position="658"/>
    </location>
</feature>
<dbReference type="InterPro" id="IPR016177">
    <property type="entry name" value="DNA-bd_dom_sf"/>
</dbReference>
<dbReference type="InterPro" id="IPR001739">
    <property type="entry name" value="Methyl_CpG_DNA-bd"/>
</dbReference>
<evidence type="ECO:0000259" key="5">
    <source>
        <dbReference type="PROSITE" id="PS50118"/>
    </source>
</evidence>
<feature type="domain" description="MBD" evidence="6">
    <location>
        <begin position="627"/>
        <end position="701"/>
    </location>
</feature>
<dbReference type="GO" id="GO:0006357">
    <property type="term" value="P:regulation of transcription by RNA polymerase II"/>
    <property type="evidence" value="ECO:0007669"/>
    <property type="project" value="UniProtKB-ARBA"/>
</dbReference>
<feature type="compositionally biased region" description="Polar residues" evidence="4">
    <location>
        <begin position="819"/>
        <end position="829"/>
    </location>
</feature>
<feature type="compositionally biased region" description="Polar residues" evidence="4">
    <location>
        <begin position="575"/>
        <end position="587"/>
    </location>
</feature>
<keyword evidence="3" id="KW-0539">Nucleus</keyword>
<dbReference type="PROSITE" id="PS50982">
    <property type="entry name" value="MBD"/>
    <property type="match status" value="1"/>
</dbReference>
<feature type="domain" description="HMG box" evidence="5">
    <location>
        <begin position="23"/>
        <end position="90"/>
    </location>
</feature>
<feature type="compositionally biased region" description="Polar residues" evidence="4">
    <location>
        <begin position="623"/>
        <end position="634"/>
    </location>
</feature>
<evidence type="ECO:0000256" key="4">
    <source>
        <dbReference type="SAM" id="MobiDB-lite"/>
    </source>
</evidence>
<evidence type="ECO:0000313" key="8">
    <source>
        <dbReference type="Proteomes" id="UP001530377"/>
    </source>
</evidence>
<dbReference type="InterPro" id="IPR009071">
    <property type="entry name" value="HMG_box_dom"/>
</dbReference>
<feature type="region of interest" description="Disordered" evidence="4">
    <location>
        <begin position="544"/>
        <end position="587"/>
    </location>
</feature>
<sequence>MAHQLIPSNPGEEEMTEKNMEKPKRPLNAYMIFANEMREHVARDNPNFKPNEVMKLGEAWKALDDNTRHKFKLRADEAKAKFMEKHGDDAFLSSKSKKTKKIGSNHPGSSVAELKSSTNNEENKKGRSEAVAAVGMESSAKTSRKKNRQTSDSDGANASKAKEEKNASNGAVSANNHAAVVSIMEKAKALAAETATKKGGEVFSEIASLENSATSKKLEKNTTFTAKHEAAAVVETSKGKISPRKTMERWGEGDAPSAKRAKHPNNFHRVVVHHPNKVVVEISTCVEGTVLSWAQLARHFVEKSLLHPPQLFHLLSSLSPCHQTRYLFRYGDGYATVIDAVWAGKSSFKGDEGGGEVPIEANISLKPRDSVGDVMAVAWQRWTSAMEHTTTNRGSGESSNVSKDEDGVVHVDFVVEKVGLAEDQKAFGGGGGRGGGGGGETTSGDDNFRYTMTQLPYPIDDTRMNILYVKEHSHFSRVVDKFHVERLVSNTATYDNVKEGWESLLARSYNNKAEAAFSDASDKTKASMADAAFNNAARKIQASKASLAGGSKNSAAEKTMASKGEDAPMDRTKSNKGSTSFSKKNKTNTLATNDDIVSAGDSGKEVKMLSLHGSNDCPPTGGANASSDSYTQPANGLPDGWTTRVVPRKTNDPKTKSDQYWFSPKHSYKFNSKRRVDRFCECLEQAGGDEAAAYDLYSMAKTRKSGDAVVEGESSANAEENKKRKIDAVAAIGMDGSAKTSRKKNRLTSGADVVNASKAEKNASNAVVAANDRVAVANIMEQAKALAAAEAAASKKVNEVYNGEVSPKNAVIFKKQKENTTSLADSSRLPTPDDGVVVETSKEKISPRKTMKRLENVVIEQEDKGGDAPSAMIGKDAKIGVGNEHNDVPAVTQEQTVMPKPPESPQMQEYVDMENSSKSTSKKKKRKKTKSKTT</sequence>
<evidence type="ECO:0008006" key="9">
    <source>
        <dbReference type="Google" id="ProtNLM"/>
    </source>
</evidence>
<name>A0ABD3SQY4_9STRA</name>
<dbReference type="SUPFAM" id="SSF54171">
    <property type="entry name" value="DNA-binding domain"/>
    <property type="match status" value="1"/>
</dbReference>
<feature type="region of interest" description="Disordered" evidence="4">
    <location>
        <begin position="425"/>
        <end position="447"/>
    </location>
</feature>
<comment type="caution">
    <text evidence="7">The sequence shown here is derived from an EMBL/GenBank/DDBJ whole genome shotgun (WGS) entry which is preliminary data.</text>
</comment>
<dbReference type="Proteomes" id="UP001530377">
    <property type="component" value="Unassembled WGS sequence"/>
</dbReference>
<feature type="region of interest" description="Disordered" evidence="4">
    <location>
        <begin position="94"/>
        <end position="172"/>
    </location>
</feature>
<dbReference type="CDD" id="cd00084">
    <property type="entry name" value="HMG-box_SF"/>
    <property type="match status" value="1"/>
</dbReference>
<dbReference type="InterPro" id="IPR036910">
    <property type="entry name" value="HMG_box_dom_sf"/>
</dbReference>
<dbReference type="PROSITE" id="PS50118">
    <property type="entry name" value="HMG_BOX_2"/>
    <property type="match status" value="1"/>
</dbReference>
<feature type="compositionally biased region" description="Basic residues" evidence="4">
    <location>
        <begin position="920"/>
        <end position="934"/>
    </location>
</feature>
<reference evidence="7 8" key="1">
    <citation type="submission" date="2024-10" db="EMBL/GenBank/DDBJ databases">
        <title>Updated reference genomes for cyclostephanoid diatoms.</title>
        <authorList>
            <person name="Roberts W.R."/>
            <person name="Alverson A.J."/>
        </authorList>
    </citation>
    <scope>NUCLEOTIDE SEQUENCE [LARGE SCALE GENOMIC DNA]</scope>
    <source>
        <strain evidence="7 8">AJA228-03</strain>
    </source>
</reference>
<feature type="compositionally biased region" description="Gly residues" evidence="4">
    <location>
        <begin position="427"/>
        <end position="441"/>
    </location>
</feature>
<feature type="region of interest" description="Disordered" evidence="4">
    <location>
        <begin position="1"/>
        <end position="26"/>
    </location>
</feature>
<dbReference type="GO" id="GO:0003677">
    <property type="term" value="F:DNA binding"/>
    <property type="evidence" value="ECO:0007669"/>
    <property type="project" value="UniProtKB-UniRule"/>
</dbReference>
<dbReference type="Pfam" id="PF00505">
    <property type="entry name" value="HMG_box"/>
    <property type="match status" value="1"/>
</dbReference>
<dbReference type="Gene3D" id="3.30.890.10">
    <property type="entry name" value="Methyl-cpg-binding Protein 2, Chain A"/>
    <property type="match status" value="1"/>
</dbReference>
<evidence type="ECO:0000256" key="3">
    <source>
        <dbReference type="PROSITE-ProRule" id="PRU00267"/>
    </source>
</evidence>
<dbReference type="Gene3D" id="1.10.30.10">
    <property type="entry name" value="High mobility group box domain"/>
    <property type="match status" value="1"/>
</dbReference>
<dbReference type="SMART" id="SM00398">
    <property type="entry name" value="HMG"/>
    <property type="match status" value="1"/>
</dbReference>
<dbReference type="AlphaFoldDB" id="A0ABD3SQY4"/>
<protein>
    <recommendedName>
        <fullName evidence="9">HMG box domain-containing protein</fullName>
    </recommendedName>
</protein>
<evidence type="ECO:0000256" key="1">
    <source>
        <dbReference type="ARBA" id="ARBA00023125"/>
    </source>
</evidence>